<evidence type="ECO:0000313" key="2">
    <source>
        <dbReference type="Proteomes" id="UP000236285"/>
    </source>
</evidence>
<gene>
    <name evidence="1" type="primary">higA</name>
    <name evidence="1" type="ORF">CW309_08560</name>
</gene>
<dbReference type="EMBL" id="PISL01000008">
    <property type="protein sequence ID" value="PKF27007.1"/>
    <property type="molecule type" value="Genomic_DNA"/>
</dbReference>
<keyword evidence="2" id="KW-1185">Reference proteome</keyword>
<sequence length="108" mass="11923">MDGRVKSEQSRHPGGYIKGVIIDGLGISVTVAAEALGITRPALSKLLNKRARLSSDMALRLEKAFGTSMDLLMQMQNDFDVAEARQRAHTIKVLPYNGKALEDRERRA</sequence>
<protein>
    <submittedName>
        <fullName evidence="1">Addiction module antidote protein, HigA family</fullName>
    </submittedName>
</protein>
<evidence type="ECO:0000313" key="1">
    <source>
        <dbReference type="EMBL" id="PKF27007.1"/>
    </source>
</evidence>
<comment type="caution">
    <text evidence="1">The sequence shown here is derived from an EMBL/GenBank/DDBJ whole genome shotgun (WGS) entry which is preliminary data.</text>
</comment>
<accession>A0ACC9N2R8</accession>
<reference evidence="1" key="1">
    <citation type="submission" date="2017-12" db="EMBL/GenBank/DDBJ databases">
        <title>High quality draft genome sequence of Pseudomonas hunanensis P11 isolated from the high-arsenic soil.</title>
        <authorList>
            <person name="Pan J."/>
        </authorList>
    </citation>
    <scope>NUCLEOTIDE SEQUENCE</scope>
    <source>
        <strain evidence="1">P11</strain>
    </source>
</reference>
<proteinExistence type="predicted"/>
<name>A0ACC9N2R8_9PSED</name>
<organism evidence="1 2">
    <name type="scientific">Pseudomonas hunanensis</name>
    <dbReference type="NCBI Taxonomy" id="1247546"/>
    <lineage>
        <taxon>Bacteria</taxon>
        <taxon>Pseudomonadati</taxon>
        <taxon>Pseudomonadota</taxon>
        <taxon>Gammaproteobacteria</taxon>
        <taxon>Pseudomonadales</taxon>
        <taxon>Pseudomonadaceae</taxon>
        <taxon>Pseudomonas</taxon>
    </lineage>
</organism>
<dbReference type="Proteomes" id="UP000236285">
    <property type="component" value="Unassembled WGS sequence"/>
</dbReference>